<feature type="domain" description="Chitin-binding type-2" evidence="8">
    <location>
        <begin position="1494"/>
        <end position="1553"/>
    </location>
</feature>
<dbReference type="Pfam" id="PF00704">
    <property type="entry name" value="Glyco_hydro_18"/>
    <property type="match status" value="3"/>
</dbReference>
<evidence type="ECO:0000256" key="5">
    <source>
        <dbReference type="ARBA" id="ARBA00023295"/>
    </source>
</evidence>
<dbReference type="PROSITE" id="PS51910">
    <property type="entry name" value="GH18_2"/>
    <property type="match status" value="3"/>
</dbReference>
<feature type="domain" description="GH18" evidence="9">
    <location>
        <begin position="18"/>
        <end position="364"/>
    </location>
</feature>
<dbReference type="SMART" id="SM00494">
    <property type="entry name" value="ChtBD2"/>
    <property type="match status" value="8"/>
</dbReference>
<dbReference type="Gene3D" id="3.20.20.80">
    <property type="entry name" value="Glycosidases"/>
    <property type="match status" value="3"/>
</dbReference>
<dbReference type="GO" id="GO:0008061">
    <property type="term" value="F:chitin binding"/>
    <property type="evidence" value="ECO:0007669"/>
    <property type="project" value="UniProtKB-KW"/>
</dbReference>
<dbReference type="InterPro" id="IPR029070">
    <property type="entry name" value="Chitinase_insertion_sf"/>
</dbReference>
<evidence type="ECO:0000313" key="11">
    <source>
        <dbReference type="Proteomes" id="UP001530400"/>
    </source>
</evidence>
<dbReference type="InterPro" id="IPR011583">
    <property type="entry name" value="Chitinase_II/V-like_cat"/>
</dbReference>
<dbReference type="InterPro" id="IPR050314">
    <property type="entry name" value="Glycosyl_Hydrlase_18"/>
</dbReference>
<reference evidence="10 11" key="1">
    <citation type="submission" date="2024-10" db="EMBL/GenBank/DDBJ databases">
        <title>Updated reference genomes for cyclostephanoid diatoms.</title>
        <authorList>
            <person name="Roberts W.R."/>
            <person name="Alverson A.J."/>
        </authorList>
    </citation>
    <scope>NUCLEOTIDE SEQUENCE [LARGE SCALE GENOMIC DNA]</scope>
    <source>
        <strain evidence="10 11">AJA010-31</strain>
    </source>
</reference>
<evidence type="ECO:0000256" key="4">
    <source>
        <dbReference type="ARBA" id="ARBA00023157"/>
    </source>
</evidence>
<name>A0ABD3NN69_9STRA</name>
<evidence type="ECO:0000256" key="1">
    <source>
        <dbReference type="ARBA" id="ARBA00009121"/>
    </source>
</evidence>
<dbReference type="SMART" id="SM00636">
    <property type="entry name" value="Glyco_18"/>
    <property type="match status" value="3"/>
</dbReference>
<feature type="domain" description="Chitin-binding type-2" evidence="8">
    <location>
        <begin position="1414"/>
        <end position="1469"/>
    </location>
</feature>
<dbReference type="PROSITE" id="PS01095">
    <property type="entry name" value="GH18_1"/>
    <property type="match status" value="3"/>
</dbReference>
<dbReference type="SUPFAM" id="SSF57625">
    <property type="entry name" value="Invertebrate chitin-binding proteins"/>
    <property type="match status" value="8"/>
</dbReference>
<feature type="domain" description="Chitin-binding type-2" evidence="8">
    <location>
        <begin position="1702"/>
        <end position="1760"/>
    </location>
</feature>
<dbReference type="GO" id="GO:1901135">
    <property type="term" value="P:carbohydrate derivative metabolic process"/>
    <property type="evidence" value="ECO:0007669"/>
    <property type="project" value="UniProtKB-ARBA"/>
</dbReference>
<feature type="domain" description="GH18" evidence="9">
    <location>
        <begin position="1028"/>
        <end position="1377"/>
    </location>
</feature>
<organism evidence="10 11">
    <name type="scientific">Cyclotella atomus</name>
    <dbReference type="NCBI Taxonomy" id="382360"/>
    <lineage>
        <taxon>Eukaryota</taxon>
        <taxon>Sar</taxon>
        <taxon>Stramenopiles</taxon>
        <taxon>Ochrophyta</taxon>
        <taxon>Bacillariophyta</taxon>
        <taxon>Coscinodiscophyceae</taxon>
        <taxon>Thalassiosirophycidae</taxon>
        <taxon>Stephanodiscales</taxon>
        <taxon>Stephanodiscaceae</taxon>
        <taxon>Cyclotella</taxon>
    </lineage>
</organism>
<dbReference type="PROSITE" id="PS50940">
    <property type="entry name" value="CHIT_BIND_II"/>
    <property type="match status" value="8"/>
</dbReference>
<dbReference type="InterPro" id="IPR001223">
    <property type="entry name" value="Glyco_hydro18_cat"/>
</dbReference>
<dbReference type="SUPFAM" id="SSF54556">
    <property type="entry name" value="Chitinase insertion domain"/>
    <property type="match status" value="1"/>
</dbReference>
<accession>A0ABD3NN69</accession>
<dbReference type="GO" id="GO:0004553">
    <property type="term" value="F:hydrolase activity, hydrolyzing O-glycosyl compounds"/>
    <property type="evidence" value="ECO:0007669"/>
    <property type="project" value="UniProtKB-ARBA"/>
</dbReference>
<dbReference type="Gene3D" id="3.10.50.10">
    <property type="match status" value="3"/>
</dbReference>
<feature type="domain" description="GH18" evidence="9">
    <location>
        <begin position="488"/>
        <end position="834"/>
    </location>
</feature>
<dbReference type="EMBL" id="JALLPJ020001092">
    <property type="protein sequence ID" value="KAL3776591.1"/>
    <property type="molecule type" value="Genomic_DNA"/>
</dbReference>
<dbReference type="Gene3D" id="2.170.140.10">
    <property type="entry name" value="Chitin binding domain"/>
    <property type="match status" value="7"/>
</dbReference>
<evidence type="ECO:0000259" key="9">
    <source>
        <dbReference type="PROSITE" id="PS51910"/>
    </source>
</evidence>
<evidence type="ECO:0008006" key="12">
    <source>
        <dbReference type="Google" id="ProtNLM"/>
    </source>
</evidence>
<keyword evidence="5 6" id="KW-0326">Glycosidase</keyword>
<protein>
    <recommendedName>
        <fullName evidence="12">Chitinase</fullName>
    </recommendedName>
</protein>
<dbReference type="PANTHER" id="PTHR11177:SF333">
    <property type="entry name" value="CHITINASE"/>
    <property type="match status" value="1"/>
</dbReference>
<keyword evidence="3 6" id="KW-0378">Hydrolase</keyword>
<evidence type="ECO:0000313" key="10">
    <source>
        <dbReference type="EMBL" id="KAL3776591.1"/>
    </source>
</evidence>
<dbReference type="FunFam" id="3.20.20.80:FF:000007">
    <property type="entry name" value="Acidic mammalian chitinase"/>
    <property type="match status" value="1"/>
</dbReference>
<dbReference type="Pfam" id="PF01607">
    <property type="entry name" value="CBM_14"/>
    <property type="match status" value="7"/>
</dbReference>
<feature type="domain" description="Chitin-binding type-2" evidence="8">
    <location>
        <begin position="1633"/>
        <end position="1691"/>
    </location>
</feature>
<sequence>MLYPRTSQGACNQEEHMKVNMGYYQSWAVYRKCYPIWPGDIDVDAFGYTHLAFAFGGISSTGKMEPYNGSGEMAEQYVNFNSIKALHSGLKTMIAVGGWNFDQKRFVDVSSTAAKRAVFAESVVTFLEAYGFDGIDIDWEYPVTRQGTAADYDNYPLLCKAIREAFDASGHSDWVISIAASVNKNTLELGFSMVELAKYIDWFSFMSYDIHGPWDKTAGSHTDMQYITNTINFIFDLGVAPEKIVFGLAAYGRSTKLLNRYCTTDGCPIAGAGLWGCQDAHGVLPYFEIDGFYSQPGGHETLTLNVTTGTMELVTHGAEFFLSYDNQDTFNIKYRYAYDNCMGGIMWWSVDQIFEPIELYEMHPSTMPSVSMLPTTATGSPSTSPTYEPTSSPTDLPPCGFHCPPGASGFLPLPDCVGFYACENGEMSHGTVCNNGLVFDEINQVCNWDWAVQGCSCLSELGQSSQSISVYPPVYLPPDQCNGEMRMSVNMGYYESWAKNRFGCNPIQPGEIDVAAFGYTHLAFSFAGISWEGKLEPYNGDKSYINQYMSFNALKTSNRGLKTLIAVGGWTFPQFRFVKVSATEENRAAFADSVVEFLEAYGFDGIDFDWEYPVTRQGSPADYANYPLLCEAVRKAFDESGHSDWVITVAVTINPISIQKGFDMEAPHIDFFGMMAYDIHGAWDKTAGSHTDMQYITNTINFIFGLGIPREKIVFGLAAYGRSMKLSDSSCTTVGCKVEGAGLWGCHGEAGRIPYFDIEEKYINTGKYTSLTLNEQTSSMELVTSIEGDFQLTTFDSQETLRIKFRYAFEECMRGVMWWATDLVKLPFDLYEYPPSESPSTTTSPTTKTKSPTRAPSIAPTMKCGVSCPPNAPYMLTSIDCTGFYTCSGGVPSKATMCPSGTMFDQSKQICNWSWATNCTCLSTPGDTSSQPPPSPVQIPEAPICTPCPNTTWALIGSADCGGYYVCSGGSSSSFRSCPVGQLWSNDFNACQAGAVCNCSTAPSPTWHQPGTPSPITQKQCNSEVRMSVNFGYYQSWAVYRKAELNCNPVLPEDIDVAAFGYTHLAFAFAGINWKGELEPFNGSTEMVAQYLSFNGLKGANPGLKTLIAVGGWNFEQYRFVEASSTSTKRAVFADSVVAFLERYGFDGIDLDWEYPVTRQGSPADYNNYPLLCDAIRKAFDESGHSDWLVTIAGSINKGTLAEGYDLVSISRSVDWINVMSYDIHGAWDKTAGANADMEYIQDTMNYMFGLGIPREKIVFGLAAYGRSTVLSDPKCTANGCPINGVGVIGCHGEAGNVPYFEIDEKYIKTDKYDSLKLNEQTASMELVTDGNKYFTSYDSPETFNMKYKYAFSQCLRGIMWWAVDLLRHHIPLYESSPSASPTLSAPPSHETNSPSISPTSSPTQSTTIPPPCGVLCPSGAKGMLPSVDCTGFYTCSGGVPSKVTLCPIGTIFDAKRQICNWPSAANCTCLRSSPSPSSSSPGLTSPPTLLRKSPICTPCPKTTWALIGSADCGGYYVCLDGKPSYFNACANGLLWNENRKACETGTQCVCTATPTQTPPAPPAPICSPCPAFWALVGSSDCGGYYICLDGKASDFTSCPDGKVWNDNRKACETGAQCVCTATPTQTPPAPPAPICSPCPAFWALVGSSDCGGYYICLDGKASDFTSCPDGKVWNDNRKACETGAQCVCTATPTQTPPAPPAPICSPCPAFWALVGSSDCGGYYICLDGKASDFTSCPDGKVWNDNRKACETGAQCVCTATPTQTPPTPPSPIYQEPWYPDYSGSISKCIRDGQQ</sequence>
<feature type="region of interest" description="Disordered" evidence="7">
    <location>
        <begin position="836"/>
        <end position="856"/>
    </location>
</feature>
<keyword evidence="11" id="KW-1185">Reference proteome</keyword>
<dbReference type="InterPro" id="IPR017853">
    <property type="entry name" value="GH"/>
</dbReference>
<keyword evidence="2" id="KW-0147">Chitin-binding</keyword>
<feature type="domain" description="Chitin-binding type-2" evidence="8">
    <location>
        <begin position="942"/>
        <end position="1001"/>
    </location>
</feature>
<feature type="compositionally biased region" description="Low complexity" evidence="7">
    <location>
        <begin position="836"/>
        <end position="853"/>
    </location>
</feature>
<dbReference type="PANTHER" id="PTHR11177">
    <property type="entry name" value="CHITINASE"/>
    <property type="match status" value="1"/>
</dbReference>
<dbReference type="InterPro" id="IPR001579">
    <property type="entry name" value="Glyco_hydro_18_chit_AS"/>
</dbReference>
<dbReference type="InterPro" id="IPR002557">
    <property type="entry name" value="Chitin-bd_dom"/>
</dbReference>
<feature type="domain" description="Chitin-binding type-2" evidence="8">
    <location>
        <begin position="1564"/>
        <end position="1622"/>
    </location>
</feature>
<gene>
    <name evidence="10" type="ORF">ACHAWO_007249</name>
</gene>
<dbReference type="SUPFAM" id="SSF51445">
    <property type="entry name" value="(Trans)glycosidases"/>
    <property type="match status" value="3"/>
</dbReference>
<feature type="region of interest" description="Disordered" evidence="7">
    <location>
        <begin position="371"/>
        <end position="391"/>
    </location>
</feature>
<feature type="domain" description="Chitin-binding type-2" evidence="8">
    <location>
        <begin position="865"/>
        <end position="920"/>
    </location>
</feature>
<dbReference type="InterPro" id="IPR036508">
    <property type="entry name" value="Chitin-bd_dom_sf"/>
</dbReference>
<evidence type="ECO:0000256" key="3">
    <source>
        <dbReference type="ARBA" id="ARBA00022801"/>
    </source>
</evidence>
<feature type="region of interest" description="Disordered" evidence="7">
    <location>
        <begin position="1380"/>
        <end position="1407"/>
    </location>
</feature>
<feature type="domain" description="Chitin-binding type-2" evidence="8">
    <location>
        <begin position="400"/>
        <end position="456"/>
    </location>
</feature>
<evidence type="ECO:0000256" key="7">
    <source>
        <dbReference type="SAM" id="MobiDB-lite"/>
    </source>
</evidence>
<feature type="compositionally biased region" description="Low complexity" evidence="7">
    <location>
        <begin position="374"/>
        <end position="391"/>
    </location>
</feature>
<proteinExistence type="inferred from homology"/>
<dbReference type="Proteomes" id="UP001530400">
    <property type="component" value="Unassembled WGS sequence"/>
</dbReference>
<evidence type="ECO:0000259" key="8">
    <source>
        <dbReference type="PROSITE" id="PS50940"/>
    </source>
</evidence>
<keyword evidence="4" id="KW-1015">Disulfide bond</keyword>
<comment type="similarity">
    <text evidence="1">Belongs to the glycosyl hydrolase 18 family. Chitinase class II subfamily.</text>
</comment>
<evidence type="ECO:0000256" key="2">
    <source>
        <dbReference type="ARBA" id="ARBA00022669"/>
    </source>
</evidence>
<evidence type="ECO:0000256" key="6">
    <source>
        <dbReference type="RuleBase" id="RU000489"/>
    </source>
</evidence>
<comment type="caution">
    <text evidence="10">The sequence shown here is derived from an EMBL/GenBank/DDBJ whole genome shotgun (WGS) entry which is preliminary data.</text>
</comment>